<sequence>MNNGTFLAAIDLGSNSFRLEIGQYDHGQIQRVDYLKETVRLGNGFDEERNLSLQAMTRGWDCLARFAERLAGFSTAQVRAVATQTLREAKNRDEFIQRGSQILGFPIEVIAGTEEARLIYLGVAQLLPQNSERRLVIDIGGRSTELVLGHDLQATQTASYRVGSVAWSMKYFPNGEFTEATLYRAEIAAQAVLDDALTNYPRSAWDKAYGASGTVAAVAVILQQAGFPAGLISRDGLNWLVKCLLRAGNVNLVALEGLKDDRRAVLGGGVSVLHGLMKLLRIDTLHVAEGALRHGVLLEMVERDAHNTDARDSSVQRLAQKFAVDGAQAQRVARVAGRLLTQMLPTSPDATSLEAARILQRKLGWAATLHEIGMAIASCDYHKHGAYILQNADTVGFSLPELQRLGLLVLGHRGKLKKIGVDFEEVGFVMQLLALRLAVILCHARQDPQDDGVSLSYTPTCQRYALTTSSAWVTSYPQSAHLLRQESLAWQRLPWRFDLLVQ</sequence>
<dbReference type="PANTHER" id="PTHR30005:SF14">
    <property type="entry name" value="EXOPOLYPHOSPHATASE"/>
    <property type="match status" value="1"/>
</dbReference>
<dbReference type="InterPro" id="IPR050273">
    <property type="entry name" value="GppA/Ppx_hydrolase"/>
</dbReference>
<name>A0A1Q8YHX0_9BURK</name>
<dbReference type="FunFam" id="3.30.420.40:FF:000023">
    <property type="entry name" value="Guanosine-5'-triphosphate,3'-diphosphate pyrophosphatase"/>
    <property type="match status" value="1"/>
</dbReference>
<dbReference type="Gene3D" id="3.30.420.40">
    <property type="match status" value="1"/>
</dbReference>
<feature type="domain" description="Ppx/GppA phosphatase N-terminal" evidence="2">
    <location>
        <begin position="24"/>
        <end position="303"/>
    </location>
</feature>
<dbReference type="GO" id="GO:0004309">
    <property type="term" value="F:exopolyphosphatase activity"/>
    <property type="evidence" value="ECO:0007669"/>
    <property type="project" value="TreeGrafter"/>
</dbReference>
<keyword evidence="5" id="KW-1185">Reference proteome</keyword>
<dbReference type="STRING" id="81479.RA876_01240"/>
<keyword evidence="1" id="KW-0378">Hydrolase</keyword>
<dbReference type="InterPro" id="IPR003695">
    <property type="entry name" value="Ppx_GppA_N"/>
</dbReference>
<evidence type="ECO:0000313" key="4">
    <source>
        <dbReference type="EMBL" id="OLP07490.1"/>
    </source>
</evidence>
<evidence type="ECO:0000259" key="3">
    <source>
        <dbReference type="Pfam" id="PF21447"/>
    </source>
</evidence>
<dbReference type="Proteomes" id="UP000185911">
    <property type="component" value="Unassembled WGS sequence"/>
</dbReference>
<dbReference type="Pfam" id="PF21447">
    <property type="entry name" value="Ppx-GppA_III"/>
    <property type="match status" value="1"/>
</dbReference>
<dbReference type="EMBL" id="MSYM01000008">
    <property type="protein sequence ID" value="OLP07490.1"/>
    <property type="molecule type" value="Genomic_DNA"/>
</dbReference>
<evidence type="ECO:0000256" key="1">
    <source>
        <dbReference type="ARBA" id="ARBA00022801"/>
    </source>
</evidence>
<proteinExistence type="predicted"/>
<gene>
    <name evidence="4" type="ORF">BLL52_1320</name>
</gene>
<dbReference type="SUPFAM" id="SSF109604">
    <property type="entry name" value="HD-domain/PDEase-like"/>
    <property type="match status" value="1"/>
</dbReference>
<reference evidence="4 5" key="1">
    <citation type="submission" date="2017-01" db="EMBL/GenBank/DDBJ databases">
        <title>Genome sequence of Rhodoferax antarcticus ANT.BR, a psychrophilic purple nonsulfur bacterium from an Antarctic microbial mat.</title>
        <authorList>
            <person name="Baker J."/>
            <person name="Riester C."/>
            <person name="Skinner B."/>
            <person name="Newell A."/>
            <person name="Swingley W."/>
            <person name="Madigan M."/>
            <person name="Jung D."/>
            <person name="Asao M."/>
            <person name="Chen M."/>
            <person name="Loughlin P."/>
            <person name="Pan H."/>
            <person name="Lin S."/>
            <person name="Li N."/>
            <person name="Shaw J."/>
            <person name="Prado M."/>
            <person name="Sherman C."/>
            <person name="Li X."/>
            <person name="Tang J."/>
            <person name="Blankenship R."/>
            <person name="Zhao T."/>
            <person name="Touchman J."/>
            <person name="Sattley M."/>
        </authorList>
    </citation>
    <scope>NUCLEOTIDE SEQUENCE [LARGE SCALE GENOMIC DNA]</scope>
    <source>
        <strain evidence="4 5">ANT.BR</strain>
    </source>
</reference>
<feature type="domain" description="Ppx/GppA phosphatase C-terminal" evidence="3">
    <location>
        <begin position="311"/>
        <end position="485"/>
    </location>
</feature>
<evidence type="ECO:0000313" key="5">
    <source>
        <dbReference type="Proteomes" id="UP000185911"/>
    </source>
</evidence>
<dbReference type="InterPro" id="IPR030673">
    <property type="entry name" value="PyroPPase_GppA_Ppx"/>
</dbReference>
<dbReference type="InterPro" id="IPR043129">
    <property type="entry name" value="ATPase_NBD"/>
</dbReference>
<dbReference type="InterPro" id="IPR048950">
    <property type="entry name" value="Ppx_GppA_C"/>
</dbReference>
<dbReference type="RefSeq" id="WP_075585792.1">
    <property type="nucleotide sequence ID" value="NZ_MSYM01000008.1"/>
</dbReference>
<protein>
    <submittedName>
        <fullName evidence="4">Ppx/GppA phosphatase family protein</fullName>
    </submittedName>
</protein>
<dbReference type="Pfam" id="PF02541">
    <property type="entry name" value="Ppx-GppA"/>
    <property type="match status" value="1"/>
</dbReference>
<dbReference type="PIRSF" id="PIRSF001267">
    <property type="entry name" value="Pyrophosphatase_GppA_Ppx"/>
    <property type="match status" value="1"/>
</dbReference>
<dbReference type="CDD" id="cd24053">
    <property type="entry name" value="ASKHA_NBD_EcPPX-GppA-like"/>
    <property type="match status" value="1"/>
</dbReference>
<evidence type="ECO:0000259" key="2">
    <source>
        <dbReference type="Pfam" id="PF02541"/>
    </source>
</evidence>
<dbReference type="GO" id="GO:0006798">
    <property type="term" value="P:polyphosphate catabolic process"/>
    <property type="evidence" value="ECO:0007669"/>
    <property type="project" value="TreeGrafter"/>
</dbReference>
<dbReference type="Gene3D" id="1.10.3210.10">
    <property type="entry name" value="Hypothetical protein af1432"/>
    <property type="match status" value="1"/>
</dbReference>
<comment type="caution">
    <text evidence="4">The sequence shown here is derived from an EMBL/GenBank/DDBJ whole genome shotgun (WGS) entry which is preliminary data.</text>
</comment>
<dbReference type="SUPFAM" id="SSF53067">
    <property type="entry name" value="Actin-like ATPase domain"/>
    <property type="match status" value="2"/>
</dbReference>
<dbReference type="PANTHER" id="PTHR30005">
    <property type="entry name" value="EXOPOLYPHOSPHATASE"/>
    <property type="match status" value="1"/>
</dbReference>
<accession>A0A1Q8YHX0</accession>
<organism evidence="4 5">
    <name type="scientific">Rhodoferax antarcticus ANT.BR</name>
    <dbReference type="NCBI Taxonomy" id="1111071"/>
    <lineage>
        <taxon>Bacteria</taxon>
        <taxon>Pseudomonadati</taxon>
        <taxon>Pseudomonadota</taxon>
        <taxon>Betaproteobacteria</taxon>
        <taxon>Burkholderiales</taxon>
        <taxon>Comamonadaceae</taxon>
        <taxon>Rhodoferax</taxon>
    </lineage>
</organism>
<dbReference type="AlphaFoldDB" id="A0A1Q8YHX0"/>
<dbReference type="Gene3D" id="3.30.420.150">
    <property type="entry name" value="Exopolyphosphatase. Domain 2"/>
    <property type="match status" value="1"/>
</dbReference>